<organism evidence="3 4">
    <name type="scientific">Mesonia mobilis</name>
    <dbReference type="NCBI Taxonomy" id="369791"/>
    <lineage>
        <taxon>Bacteria</taxon>
        <taxon>Pseudomonadati</taxon>
        <taxon>Bacteroidota</taxon>
        <taxon>Flavobacteriia</taxon>
        <taxon>Flavobacteriales</taxon>
        <taxon>Flavobacteriaceae</taxon>
        <taxon>Mesonia</taxon>
    </lineage>
</organism>
<keyword evidence="4" id="KW-1185">Reference proteome</keyword>
<proteinExistence type="predicted"/>
<comment type="caution">
    <text evidence="3">The sequence shown here is derived from an EMBL/GenBank/DDBJ whole genome shotgun (WGS) entry which is preliminary data.</text>
</comment>
<feature type="domain" description="Glycosyl transferase family 1" evidence="1">
    <location>
        <begin position="304"/>
        <end position="469"/>
    </location>
</feature>
<dbReference type="PANTHER" id="PTHR12526:SF630">
    <property type="entry name" value="GLYCOSYLTRANSFERASE"/>
    <property type="match status" value="1"/>
</dbReference>
<feature type="domain" description="DUF3492" evidence="2">
    <location>
        <begin position="5"/>
        <end position="286"/>
    </location>
</feature>
<dbReference type="Proteomes" id="UP000615593">
    <property type="component" value="Unassembled WGS sequence"/>
</dbReference>
<gene>
    <name evidence="3" type="primary">icsA</name>
    <name evidence="3" type="ORF">GCM10008088_09210</name>
</gene>
<dbReference type="InterPro" id="IPR022622">
    <property type="entry name" value="DUF3492"/>
</dbReference>
<evidence type="ECO:0000313" key="3">
    <source>
        <dbReference type="EMBL" id="GGZ49897.1"/>
    </source>
</evidence>
<dbReference type="Pfam" id="PF00534">
    <property type="entry name" value="Glycos_transf_1"/>
    <property type="match status" value="1"/>
</dbReference>
<dbReference type="EMBL" id="BMWY01000002">
    <property type="protein sequence ID" value="GGZ49897.1"/>
    <property type="molecule type" value="Genomic_DNA"/>
</dbReference>
<evidence type="ECO:0000259" key="1">
    <source>
        <dbReference type="Pfam" id="PF00534"/>
    </source>
</evidence>
<dbReference type="SUPFAM" id="SSF53756">
    <property type="entry name" value="UDP-Glycosyltransferase/glycogen phosphorylase"/>
    <property type="match status" value="1"/>
</dbReference>
<sequence>MAKIKVMLITEGTYPYNGGGVSTWAHILCDRVNNVDFTLYSINAFFEEKPKYELSENVEKVIQVPLWTPDEPYDYVSYGEEYYKTVGKKEWTTDECVKEKFLPLFERLLTFVYEEDQDMKLLDLLFRELWLYFEDYDYKETMRNQHVWKTYVDIVASHIVKKNNPSAALMDITVGMRWIYRFLIPLAIVDLPKVDISHLTLSGFPLIPALIANYKYGTPIMLTEHGVFIRERLLAINNSEYPFFLKNMLIKFSETIARLVYYKSEAIISVNIFNKKWEVLYGANPDKIKVIYNGIDHTLFKPREKPAPLKDVPTVVAAARIFELKDILTMIKACGVVAKKIPQVQFLVYGDDQAVPDYTKECTDLIEDLKLKNNFRLMGPKSDPHLIFPEGDLSILTSISEGFPYTVIESMSCGIPVVATDVGGVKEALDEGSGFVCKPKNHEEIGQRVIQLLQNEELRFQMGEHARKRVVENFTLKNFIEQYEEVYQQVNATKTGDR</sequence>
<dbReference type="NCBIfam" id="NF038011">
    <property type="entry name" value="PelF"/>
    <property type="match status" value="1"/>
</dbReference>
<dbReference type="GeneID" id="94368586"/>
<evidence type="ECO:0000259" key="2">
    <source>
        <dbReference type="Pfam" id="PF11997"/>
    </source>
</evidence>
<evidence type="ECO:0000313" key="4">
    <source>
        <dbReference type="Proteomes" id="UP000615593"/>
    </source>
</evidence>
<dbReference type="RefSeq" id="WP_027883896.1">
    <property type="nucleotide sequence ID" value="NZ_BMWY01000002.1"/>
</dbReference>
<dbReference type="Gene3D" id="3.40.50.2000">
    <property type="entry name" value="Glycogen Phosphorylase B"/>
    <property type="match status" value="2"/>
</dbReference>
<reference evidence="4" key="1">
    <citation type="journal article" date="2019" name="Int. J. Syst. Evol. Microbiol.">
        <title>The Global Catalogue of Microorganisms (GCM) 10K type strain sequencing project: providing services to taxonomists for standard genome sequencing and annotation.</title>
        <authorList>
            <consortium name="The Broad Institute Genomics Platform"/>
            <consortium name="The Broad Institute Genome Sequencing Center for Infectious Disease"/>
            <person name="Wu L."/>
            <person name="Ma J."/>
        </authorList>
    </citation>
    <scope>NUCLEOTIDE SEQUENCE [LARGE SCALE GENOMIC DNA]</scope>
    <source>
        <strain evidence="4">KCTC 12708</strain>
    </source>
</reference>
<name>A0ABQ3BLR6_9FLAO</name>
<dbReference type="Pfam" id="PF11997">
    <property type="entry name" value="DUF3492"/>
    <property type="match status" value="1"/>
</dbReference>
<dbReference type="InterPro" id="IPR001296">
    <property type="entry name" value="Glyco_trans_1"/>
</dbReference>
<protein>
    <submittedName>
        <fullName evidence="3">Lipopolysaccharide glycosyltransferase, putative</fullName>
    </submittedName>
</protein>
<accession>A0ABQ3BLR6</accession>
<dbReference type="PANTHER" id="PTHR12526">
    <property type="entry name" value="GLYCOSYLTRANSFERASE"/>
    <property type="match status" value="1"/>
</dbReference>
<dbReference type="InterPro" id="IPR047691">
    <property type="entry name" value="PelF-like"/>
</dbReference>